<dbReference type="EMBL" id="BPLR01017460">
    <property type="protein sequence ID" value="GIY91791.1"/>
    <property type="molecule type" value="Genomic_DNA"/>
</dbReference>
<comment type="caution">
    <text evidence="1">The sequence shown here is derived from an EMBL/GenBank/DDBJ whole genome shotgun (WGS) entry which is preliminary data.</text>
</comment>
<sequence length="139" mass="15804">MELPDLTIECLSKRKRNIISNPVPSATRWKCQPYWPSVSPDVSLLQVKIWNSNTEPLPSLPNDSGNGNAVPENQHFCMPAISENRTEDLKDVCPVPRFRDSVPSLCKKKIYEEKNNNIRKQENVIDLRVQRSSANYAPG</sequence>
<gene>
    <name evidence="1" type="ORF">CEXT_796811</name>
</gene>
<accession>A0AAV4X953</accession>
<keyword evidence="2" id="KW-1185">Reference proteome</keyword>
<dbReference type="AlphaFoldDB" id="A0AAV4X953"/>
<proteinExistence type="predicted"/>
<reference evidence="1 2" key="1">
    <citation type="submission" date="2021-06" db="EMBL/GenBank/DDBJ databases">
        <title>Caerostris extrusa draft genome.</title>
        <authorList>
            <person name="Kono N."/>
            <person name="Arakawa K."/>
        </authorList>
    </citation>
    <scope>NUCLEOTIDE SEQUENCE [LARGE SCALE GENOMIC DNA]</scope>
</reference>
<protein>
    <submittedName>
        <fullName evidence="1">Uncharacterized protein</fullName>
    </submittedName>
</protein>
<name>A0AAV4X953_CAEEX</name>
<evidence type="ECO:0000313" key="1">
    <source>
        <dbReference type="EMBL" id="GIY91791.1"/>
    </source>
</evidence>
<organism evidence="1 2">
    <name type="scientific">Caerostris extrusa</name>
    <name type="common">Bark spider</name>
    <name type="synonym">Caerostris bankana</name>
    <dbReference type="NCBI Taxonomy" id="172846"/>
    <lineage>
        <taxon>Eukaryota</taxon>
        <taxon>Metazoa</taxon>
        <taxon>Ecdysozoa</taxon>
        <taxon>Arthropoda</taxon>
        <taxon>Chelicerata</taxon>
        <taxon>Arachnida</taxon>
        <taxon>Araneae</taxon>
        <taxon>Araneomorphae</taxon>
        <taxon>Entelegynae</taxon>
        <taxon>Araneoidea</taxon>
        <taxon>Araneidae</taxon>
        <taxon>Caerostris</taxon>
    </lineage>
</organism>
<evidence type="ECO:0000313" key="2">
    <source>
        <dbReference type="Proteomes" id="UP001054945"/>
    </source>
</evidence>
<dbReference type="Proteomes" id="UP001054945">
    <property type="component" value="Unassembled WGS sequence"/>
</dbReference>